<evidence type="ECO:0000256" key="1">
    <source>
        <dbReference type="ARBA" id="ARBA00009179"/>
    </source>
</evidence>
<reference evidence="7 8" key="1">
    <citation type="submission" date="2020-08" db="EMBL/GenBank/DDBJ databases">
        <title>Genomic Encyclopedia of Type Strains, Phase IV (KMG-IV): sequencing the most valuable type-strain genomes for metagenomic binning, comparative biology and taxonomic classification.</title>
        <authorList>
            <person name="Goeker M."/>
        </authorList>
    </citation>
    <scope>NUCLEOTIDE SEQUENCE [LARGE SCALE GENOMIC DNA]</scope>
    <source>
        <strain evidence="7 8">DSM 2461</strain>
    </source>
</reference>
<keyword evidence="4 5" id="KW-0720">Serine protease</keyword>
<dbReference type="SUPFAM" id="SSF52096">
    <property type="entry name" value="ClpP/crotonase"/>
    <property type="match status" value="1"/>
</dbReference>
<protein>
    <submittedName>
        <fullName evidence="7">Carboxyl-terminal processing protease</fullName>
        <ecNumber evidence="7">3.4.21.102</ecNumber>
    </submittedName>
</protein>
<dbReference type="Proteomes" id="UP000587760">
    <property type="component" value="Unassembled WGS sequence"/>
</dbReference>
<dbReference type="InterPro" id="IPR029045">
    <property type="entry name" value="ClpP/crotonase-like_dom_sf"/>
</dbReference>
<dbReference type="RefSeq" id="WP_184748587.1">
    <property type="nucleotide sequence ID" value="NZ_JACHGJ010000011.1"/>
</dbReference>
<proteinExistence type="inferred from homology"/>
<dbReference type="InterPro" id="IPR041489">
    <property type="entry name" value="PDZ_6"/>
</dbReference>
<dbReference type="PROSITE" id="PS50106">
    <property type="entry name" value="PDZ"/>
    <property type="match status" value="1"/>
</dbReference>
<dbReference type="Pfam" id="PF22694">
    <property type="entry name" value="CtpB_N-like"/>
    <property type="match status" value="1"/>
</dbReference>
<evidence type="ECO:0000256" key="2">
    <source>
        <dbReference type="ARBA" id="ARBA00022670"/>
    </source>
</evidence>
<evidence type="ECO:0000256" key="5">
    <source>
        <dbReference type="RuleBase" id="RU004404"/>
    </source>
</evidence>
<dbReference type="InterPro" id="IPR055210">
    <property type="entry name" value="CtpA/B_N"/>
</dbReference>
<dbReference type="InterPro" id="IPR005151">
    <property type="entry name" value="Tail-specific_protease"/>
</dbReference>
<dbReference type="SUPFAM" id="SSF50156">
    <property type="entry name" value="PDZ domain-like"/>
    <property type="match status" value="1"/>
</dbReference>
<evidence type="ECO:0000313" key="8">
    <source>
        <dbReference type="Proteomes" id="UP000587760"/>
    </source>
</evidence>
<dbReference type="PANTHER" id="PTHR32060:SF30">
    <property type="entry name" value="CARBOXY-TERMINAL PROCESSING PROTEASE CTPA"/>
    <property type="match status" value="1"/>
</dbReference>
<accession>A0A841RH58</accession>
<dbReference type="Gene3D" id="3.30.750.44">
    <property type="match status" value="1"/>
</dbReference>
<dbReference type="CDD" id="cd07560">
    <property type="entry name" value="Peptidase_S41_CPP"/>
    <property type="match status" value="1"/>
</dbReference>
<gene>
    <name evidence="7" type="ORF">HNR50_004043</name>
</gene>
<dbReference type="PANTHER" id="PTHR32060">
    <property type="entry name" value="TAIL-SPECIFIC PROTEASE"/>
    <property type="match status" value="1"/>
</dbReference>
<dbReference type="GO" id="GO:0007165">
    <property type="term" value="P:signal transduction"/>
    <property type="evidence" value="ECO:0007669"/>
    <property type="project" value="TreeGrafter"/>
</dbReference>
<dbReference type="NCBIfam" id="TIGR00225">
    <property type="entry name" value="prc"/>
    <property type="match status" value="1"/>
</dbReference>
<feature type="domain" description="PDZ" evidence="6">
    <location>
        <begin position="97"/>
        <end position="180"/>
    </location>
</feature>
<organism evidence="7 8">
    <name type="scientific">Spirochaeta isovalerica</name>
    <dbReference type="NCBI Taxonomy" id="150"/>
    <lineage>
        <taxon>Bacteria</taxon>
        <taxon>Pseudomonadati</taxon>
        <taxon>Spirochaetota</taxon>
        <taxon>Spirochaetia</taxon>
        <taxon>Spirochaetales</taxon>
        <taxon>Spirochaetaceae</taxon>
        <taxon>Spirochaeta</taxon>
    </lineage>
</organism>
<dbReference type="Pfam" id="PF17820">
    <property type="entry name" value="PDZ_6"/>
    <property type="match status" value="1"/>
</dbReference>
<dbReference type="GO" id="GO:0006508">
    <property type="term" value="P:proteolysis"/>
    <property type="evidence" value="ECO:0007669"/>
    <property type="project" value="UniProtKB-KW"/>
</dbReference>
<dbReference type="SMART" id="SM00245">
    <property type="entry name" value="TSPc"/>
    <property type="match status" value="1"/>
</dbReference>
<keyword evidence="3 5" id="KW-0378">Hydrolase</keyword>
<comment type="caution">
    <text evidence="7">The sequence shown here is derived from an EMBL/GenBank/DDBJ whole genome shotgun (WGS) entry which is preliminary data.</text>
</comment>
<dbReference type="CDD" id="cd06782">
    <property type="entry name" value="cpPDZ_CPP-like"/>
    <property type="match status" value="1"/>
</dbReference>
<dbReference type="EC" id="3.4.21.102" evidence="7"/>
<dbReference type="AlphaFoldDB" id="A0A841RH58"/>
<evidence type="ECO:0000259" key="6">
    <source>
        <dbReference type="PROSITE" id="PS50106"/>
    </source>
</evidence>
<sequence length="472" mass="52928">MKRKRERLIWAGVTSTLLVAVVILLFAFRAPSVAAQNSFTYNREVEKYMNLLKNAYYYILNNYVEEVPPEDLFKGAMNGLFESLDDPYSVYLDELAVQNLTDTTQGKFGGVGLYISKSLIFDEDNPYGRKPYVEVVSPIEGTPAFRAGIHSGDYIYKIDGESAKDLTTSEVSDLLRGTPGTPVDVTILRGESITFDVTLVRDNIEIPTVKEDMIDDEIAYMRIIQFTPYTAKRIEDAIKTFKRNRYEGLIIDLRGNPGGLLSSVVEIADYFFDNGTIVSTKSRIEDENEVFTAKRGTLVDEDIPIVVIIDNGSASASEILTGALKDRNRAVVVGQTSYGKGSVQTMVGLGESAIKLTMARYYTPSGISIDKTGIDPDVPVELPEFTDEELESYSRLLEKNTIREFVQDSEVNDRTIASFIKELRNDNIILSDTTIRRLINSEVNRMSDNPPVFDMEYDESLQKAVELLKEKL</sequence>
<dbReference type="GO" id="GO:0030288">
    <property type="term" value="C:outer membrane-bounded periplasmic space"/>
    <property type="evidence" value="ECO:0007669"/>
    <property type="project" value="TreeGrafter"/>
</dbReference>
<dbReference type="InterPro" id="IPR036034">
    <property type="entry name" value="PDZ_sf"/>
</dbReference>
<keyword evidence="2 5" id="KW-0645">Protease</keyword>
<dbReference type="InterPro" id="IPR001478">
    <property type="entry name" value="PDZ"/>
</dbReference>
<dbReference type="Pfam" id="PF03572">
    <property type="entry name" value="Peptidase_S41"/>
    <property type="match status" value="1"/>
</dbReference>
<dbReference type="SMART" id="SM00228">
    <property type="entry name" value="PDZ"/>
    <property type="match status" value="1"/>
</dbReference>
<dbReference type="Gene3D" id="3.90.226.10">
    <property type="entry name" value="2-enoyl-CoA Hydratase, Chain A, domain 1"/>
    <property type="match status" value="1"/>
</dbReference>
<dbReference type="InterPro" id="IPR004447">
    <property type="entry name" value="Peptidase_S41A"/>
</dbReference>
<dbReference type="EMBL" id="JACHGJ010000011">
    <property type="protein sequence ID" value="MBB6482350.1"/>
    <property type="molecule type" value="Genomic_DNA"/>
</dbReference>
<evidence type="ECO:0000256" key="3">
    <source>
        <dbReference type="ARBA" id="ARBA00022801"/>
    </source>
</evidence>
<name>A0A841RH58_9SPIO</name>
<evidence type="ECO:0000313" key="7">
    <source>
        <dbReference type="EMBL" id="MBB6482350.1"/>
    </source>
</evidence>
<dbReference type="GO" id="GO:0004252">
    <property type="term" value="F:serine-type endopeptidase activity"/>
    <property type="evidence" value="ECO:0007669"/>
    <property type="project" value="UniProtKB-EC"/>
</dbReference>
<comment type="similarity">
    <text evidence="1 5">Belongs to the peptidase S41A family.</text>
</comment>
<evidence type="ECO:0000256" key="4">
    <source>
        <dbReference type="ARBA" id="ARBA00022825"/>
    </source>
</evidence>
<keyword evidence="8" id="KW-1185">Reference proteome</keyword>
<dbReference type="Gene3D" id="2.30.42.10">
    <property type="match status" value="1"/>
</dbReference>